<dbReference type="InterPro" id="IPR027396">
    <property type="entry name" value="DsrEFH-like"/>
</dbReference>
<dbReference type="InterPro" id="IPR007215">
    <property type="entry name" value="Sulphur_relay_TusB/DsrH"/>
</dbReference>
<dbReference type="Pfam" id="PF04077">
    <property type="entry name" value="DsrH"/>
    <property type="match status" value="1"/>
</dbReference>
<proteinExistence type="predicted"/>
<dbReference type="EMBL" id="LR217703">
    <property type="protein sequence ID" value="VFP79703.1"/>
    <property type="molecule type" value="Genomic_DNA"/>
</dbReference>
<evidence type="ECO:0000313" key="2">
    <source>
        <dbReference type="Proteomes" id="UP000294412"/>
    </source>
</evidence>
<gene>
    <name evidence="1" type="primary">tusB</name>
    <name evidence="1" type="ORF">ERCICUMA2628_249</name>
</gene>
<dbReference type="OrthoDB" id="9795117at2"/>
<name>A0A451D267_9GAMM</name>
<dbReference type="PANTHER" id="PTHR37526">
    <property type="entry name" value="PROTEIN TUSB"/>
    <property type="match status" value="1"/>
</dbReference>
<organism evidence="1 2">
    <name type="scientific">Candidatus Erwinia haradaeae</name>
    <dbReference type="NCBI Taxonomy" id="1922217"/>
    <lineage>
        <taxon>Bacteria</taxon>
        <taxon>Pseudomonadati</taxon>
        <taxon>Pseudomonadota</taxon>
        <taxon>Gammaproteobacteria</taxon>
        <taxon>Enterobacterales</taxon>
        <taxon>Erwiniaceae</taxon>
        <taxon>Erwinia</taxon>
    </lineage>
</organism>
<dbReference type="GO" id="GO:0002143">
    <property type="term" value="P:tRNA wobble position uridine thiolation"/>
    <property type="evidence" value="ECO:0007669"/>
    <property type="project" value="InterPro"/>
</dbReference>
<dbReference type="RefSeq" id="WP_157993474.1">
    <property type="nucleotide sequence ID" value="NZ_LR217703.1"/>
</dbReference>
<protein>
    <submittedName>
        <fullName evidence="1">Protein TusB</fullName>
    </submittedName>
</protein>
<dbReference type="GO" id="GO:1990228">
    <property type="term" value="C:sulfurtransferase complex"/>
    <property type="evidence" value="ECO:0007669"/>
    <property type="project" value="TreeGrafter"/>
</dbReference>
<evidence type="ECO:0000313" key="1">
    <source>
        <dbReference type="EMBL" id="VFP79703.1"/>
    </source>
</evidence>
<dbReference type="SUPFAM" id="SSF75169">
    <property type="entry name" value="DsrEFH-like"/>
    <property type="match status" value="1"/>
</dbReference>
<dbReference type="PANTHER" id="PTHR37526:SF1">
    <property type="entry name" value="PROTEIN TUSB"/>
    <property type="match status" value="1"/>
</dbReference>
<dbReference type="NCBIfam" id="TIGR03011">
    <property type="entry name" value="sulf_tusB_dsrH"/>
    <property type="match status" value="1"/>
</dbReference>
<dbReference type="Proteomes" id="UP000294412">
    <property type="component" value="Chromosome"/>
</dbReference>
<accession>A0A451D267</accession>
<sequence>MLHIITCSPFQCDFPAILRLISPGDDILLLEDGVILGIDGGITCSMFFDSMTVLYILREDLVARGLLRCISAHIQIITYDESVNLIIKNPKQISW</sequence>
<dbReference type="Gene3D" id="3.40.1260.10">
    <property type="entry name" value="DsrEFH-like"/>
    <property type="match status" value="1"/>
</dbReference>
<reference evidence="1 2" key="1">
    <citation type="submission" date="2019-02" db="EMBL/GenBank/DDBJ databases">
        <authorList>
            <person name="Manzano-Marin A."/>
            <person name="Manzano-Marin A."/>
        </authorList>
    </citation>
    <scope>NUCLEOTIDE SEQUENCE [LARGE SCALE GENOMIC DNA]</scope>
    <source>
        <strain evidence="1 2">ErCicuneomaculata</strain>
    </source>
</reference>
<dbReference type="AlphaFoldDB" id="A0A451D267"/>